<dbReference type="InterPro" id="IPR018062">
    <property type="entry name" value="HTH_AraC-typ_CS"/>
</dbReference>
<sequence length="307" mass="34012">MTLNALLEAVRHHIDGQPAAHVYRTAIDGMLITRATQDRPQSRLLMRPALCISLQGAKQTTFGARDYLYRAGEALVVSMTMPAIGRIVQGTEEKPAIALIVELDMAEMSAVLESFEAPPAARESTGPGVFVERLRPEMIDCMLRAMRLLDTPQAIGVLYPGIMRELCYWLLAGPNGGEIVGMLLGNGHAERVVRAIHALRDRYNAPIRIEELAQLARMSPSAFHRQFKALTSMTPLQFQKQLRLLEARRLIAHEVVKVEEAAFKVGYESASQFSREYSRMFGISPKRDAGALAASLREGRVLETSEA</sequence>
<dbReference type="Proteomes" id="UP000220629">
    <property type="component" value="Unassembled WGS sequence"/>
</dbReference>
<gene>
    <name evidence="5" type="ORF">CRM94_14835</name>
</gene>
<reference evidence="6" key="1">
    <citation type="submission" date="2017-09" db="EMBL/GenBank/DDBJ databases">
        <title>FDA dAtabase for Regulatory Grade micrObial Sequences (FDA-ARGOS): Supporting development and validation of Infectious Disease Dx tests.</title>
        <authorList>
            <person name="Minogue T."/>
            <person name="Wolcott M."/>
            <person name="Wasieloski L."/>
            <person name="Aguilar W."/>
            <person name="Moore D."/>
            <person name="Tallon L."/>
            <person name="Sadzewicz L."/>
            <person name="Ott S."/>
            <person name="Zhao X."/>
            <person name="Nagaraj S."/>
            <person name="Vavikolanu K."/>
            <person name="Aluvathingal J."/>
            <person name="Nadendla S."/>
            <person name="Sichtig H."/>
        </authorList>
    </citation>
    <scope>NUCLEOTIDE SEQUENCE [LARGE SCALE GENOMIC DNA]</scope>
    <source>
        <strain evidence="6">FDAARGOS_390</strain>
    </source>
</reference>
<dbReference type="PANTHER" id="PTHR43436:SF1">
    <property type="entry name" value="TRANSCRIPTIONAL REGULATORY PROTEIN"/>
    <property type="match status" value="1"/>
</dbReference>
<dbReference type="SMART" id="SM00342">
    <property type="entry name" value="HTH_ARAC"/>
    <property type="match status" value="1"/>
</dbReference>
<dbReference type="PANTHER" id="PTHR43436">
    <property type="entry name" value="ARAC-FAMILY TRANSCRIPTIONAL REGULATOR"/>
    <property type="match status" value="1"/>
</dbReference>
<organism evidence="5 6">
    <name type="scientific">Burkholderia gladioli</name>
    <name type="common">Pseudomonas marginata</name>
    <name type="synonym">Phytomonas marginata</name>
    <dbReference type="NCBI Taxonomy" id="28095"/>
    <lineage>
        <taxon>Bacteria</taxon>
        <taxon>Pseudomonadati</taxon>
        <taxon>Pseudomonadota</taxon>
        <taxon>Betaproteobacteria</taxon>
        <taxon>Burkholderiales</taxon>
        <taxon>Burkholderiaceae</taxon>
        <taxon>Burkholderia</taxon>
    </lineage>
</organism>
<accession>A0A2A7SIP4</accession>
<dbReference type="GO" id="GO:0003700">
    <property type="term" value="F:DNA-binding transcription factor activity"/>
    <property type="evidence" value="ECO:0007669"/>
    <property type="project" value="InterPro"/>
</dbReference>
<feature type="domain" description="HTH araC/xylS-type" evidence="4">
    <location>
        <begin position="193"/>
        <end position="291"/>
    </location>
</feature>
<protein>
    <submittedName>
        <fullName evidence="5">AraC family transcriptional regulator</fullName>
    </submittedName>
</protein>
<name>A0A2A7SIP4_BURGA</name>
<dbReference type="InterPro" id="IPR018060">
    <property type="entry name" value="HTH_AraC"/>
</dbReference>
<evidence type="ECO:0000259" key="4">
    <source>
        <dbReference type="PROSITE" id="PS01124"/>
    </source>
</evidence>
<evidence type="ECO:0000256" key="2">
    <source>
        <dbReference type="ARBA" id="ARBA00023125"/>
    </source>
</evidence>
<dbReference type="SUPFAM" id="SSF46689">
    <property type="entry name" value="Homeodomain-like"/>
    <property type="match status" value="2"/>
</dbReference>
<evidence type="ECO:0000313" key="6">
    <source>
        <dbReference type="Proteomes" id="UP000220629"/>
    </source>
</evidence>
<dbReference type="AlphaFoldDB" id="A0A2A7SIP4"/>
<evidence type="ECO:0000256" key="1">
    <source>
        <dbReference type="ARBA" id="ARBA00023015"/>
    </source>
</evidence>
<evidence type="ECO:0000256" key="3">
    <source>
        <dbReference type="ARBA" id="ARBA00023163"/>
    </source>
</evidence>
<keyword evidence="2" id="KW-0238">DNA-binding</keyword>
<dbReference type="EMBL" id="PDDY01000001">
    <property type="protein sequence ID" value="PEH43319.1"/>
    <property type="molecule type" value="Genomic_DNA"/>
</dbReference>
<evidence type="ECO:0000313" key="5">
    <source>
        <dbReference type="EMBL" id="PEH43319.1"/>
    </source>
</evidence>
<dbReference type="RefSeq" id="WP_098153021.1">
    <property type="nucleotide sequence ID" value="NZ_CADETB010000005.1"/>
</dbReference>
<keyword evidence="3" id="KW-0804">Transcription</keyword>
<dbReference type="PROSITE" id="PS00041">
    <property type="entry name" value="HTH_ARAC_FAMILY_1"/>
    <property type="match status" value="1"/>
</dbReference>
<dbReference type="Pfam" id="PF06719">
    <property type="entry name" value="AraC_N"/>
    <property type="match status" value="1"/>
</dbReference>
<dbReference type="InterPro" id="IPR009594">
    <property type="entry name" value="Tscrpt_reg_HTH_AraC_N"/>
</dbReference>
<proteinExistence type="predicted"/>
<comment type="caution">
    <text evidence="5">The sequence shown here is derived from an EMBL/GenBank/DDBJ whole genome shotgun (WGS) entry which is preliminary data.</text>
</comment>
<dbReference type="InterPro" id="IPR009057">
    <property type="entry name" value="Homeodomain-like_sf"/>
</dbReference>
<keyword evidence="1" id="KW-0805">Transcription regulation</keyword>
<dbReference type="PROSITE" id="PS01124">
    <property type="entry name" value="HTH_ARAC_FAMILY_2"/>
    <property type="match status" value="1"/>
</dbReference>
<dbReference type="GO" id="GO:0043565">
    <property type="term" value="F:sequence-specific DNA binding"/>
    <property type="evidence" value="ECO:0007669"/>
    <property type="project" value="InterPro"/>
</dbReference>
<dbReference type="Gene3D" id="1.10.10.60">
    <property type="entry name" value="Homeodomain-like"/>
    <property type="match status" value="2"/>
</dbReference>
<dbReference type="Pfam" id="PF12833">
    <property type="entry name" value="HTH_18"/>
    <property type="match status" value="1"/>
</dbReference>